<dbReference type="NCBIfam" id="TIGR00756">
    <property type="entry name" value="PPR"/>
    <property type="match status" value="3"/>
</dbReference>
<sequence>MLSSEITPTIDPSQHYAPLISNIIKTRNLKLGRVLHSHFIKTALTLNIFLANRLIDMYSKCNSINCAQKALDDLPVKNTHSWNTIITAYCRIGRFDKAYHLFDQMPEPNIVSYNSLLSSLTYRGFYSESMEVFKRIQNKYNYVFVNEFTLVSLVATCACLGALELLRQVHGAAILIGLKFNLVVCNALIHAYGKCGKPDCSYLIFNQMHERDVVSWTSMVVAYSQATRLLDANYLALIHRGKLIHGRITISGSMSNPFNMILSNALIDMYCKCGDMKSGMMLFETILGKDIISWNSVITGFAQNGHGEESLAIFKRMNDENVKPNSVTILGVLSACSHTGLVSEGLQILESTEKDFGVIPKAEHYAVLVDLLGRKNRLKEALKLIEEAPNGPNHVGMWGSLLAACRVHGNLGLARRAAEALFMLEPENTARFVMLSNIYAAAGKWDDAHQVRWFMEERRLRKEAGSSWIEVRNSRHEFVAKGRVHYQIEEIYELLHKLVDQMKDDGYIPIIENSFFPRR</sequence>
<feature type="repeat" description="PPR" evidence="3">
    <location>
        <begin position="78"/>
        <end position="112"/>
    </location>
</feature>
<evidence type="ECO:0000256" key="3">
    <source>
        <dbReference type="PROSITE-ProRule" id="PRU00708"/>
    </source>
</evidence>
<dbReference type="FunFam" id="1.25.40.10:FF:000031">
    <property type="entry name" value="Pentatricopeptide repeat-containing protein mitochondrial"/>
    <property type="match status" value="1"/>
</dbReference>
<dbReference type="Gene3D" id="1.25.40.10">
    <property type="entry name" value="Tetratricopeptide repeat domain"/>
    <property type="match status" value="4"/>
</dbReference>
<evidence type="ECO:0000313" key="4">
    <source>
        <dbReference type="EMBL" id="CAK9171509.1"/>
    </source>
</evidence>
<dbReference type="InterPro" id="IPR046960">
    <property type="entry name" value="PPR_At4g14850-like_plant"/>
</dbReference>
<keyword evidence="5" id="KW-1185">Reference proteome</keyword>
<dbReference type="InterPro" id="IPR011990">
    <property type="entry name" value="TPR-like_helical_dom_sf"/>
</dbReference>
<comment type="similarity">
    <text evidence="2">Belongs to the PPR family. PCMP-E subfamily.</text>
</comment>
<dbReference type="EMBL" id="CAUOFW020005758">
    <property type="protein sequence ID" value="CAK9171509.1"/>
    <property type="molecule type" value="Genomic_DNA"/>
</dbReference>
<dbReference type="AlphaFoldDB" id="A0ABC8TXG4"/>
<gene>
    <name evidence="4" type="ORF">ILEXP_LOCUS41079</name>
</gene>
<protein>
    <recommendedName>
        <fullName evidence="6">Pentatricopeptide repeat-containing protein</fullName>
    </recommendedName>
</protein>
<comment type="caution">
    <text evidence="4">The sequence shown here is derived from an EMBL/GenBank/DDBJ whole genome shotgun (WGS) entry which is preliminary data.</text>
</comment>
<dbReference type="Pfam" id="PF20431">
    <property type="entry name" value="E_motif"/>
    <property type="match status" value="1"/>
</dbReference>
<feature type="repeat" description="PPR" evidence="3">
    <location>
        <begin position="181"/>
        <end position="215"/>
    </location>
</feature>
<organism evidence="4 5">
    <name type="scientific">Ilex paraguariensis</name>
    <name type="common">yerba mate</name>
    <dbReference type="NCBI Taxonomy" id="185542"/>
    <lineage>
        <taxon>Eukaryota</taxon>
        <taxon>Viridiplantae</taxon>
        <taxon>Streptophyta</taxon>
        <taxon>Embryophyta</taxon>
        <taxon>Tracheophyta</taxon>
        <taxon>Spermatophyta</taxon>
        <taxon>Magnoliopsida</taxon>
        <taxon>eudicotyledons</taxon>
        <taxon>Gunneridae</taxon>
        <taxon>Pentapetalae</taxon>
        <taxon>asterids</taxon>
        <taxon>campanulids</taxon>
        <taxon>Aquifoliales</taxon>
        <taxon>Aquifoliaceae</taxon>
        <taxon>Ilex</taxon>
    </lineage>
</organism>
<dbReference type="Proteomes" id="UP001642360">
    <property type="component" value="Unassembled WGS sequence"/>
</dbReference>
<accession>A0ABC8TXG4</accession>
<dbReference type="SUPFAM" id="SSF48452">
    <property type="entry name" value="TPR-like"/>
    <property type="match status" value="1"/>
</dbReference>
<evidence type="ECO:0008006" key="6">
    <source>
        <dbReference type="Google" id="ProtNLM"/>
    </source>
</evidence>
<dbReference type="PANTHER" id="PTHR47926">
    <property type="entry name" value="PENTATRICOPEPTIDE REPEAT-CONTAINING PROTEIN"/>
    <property type="match status" value="1"/>
</dbReference>
<dbReference type="FunFam" id="1.25.40.10:FF:000442">
    <property type="entry name" value="Pentatricopeptide repeat-containing protein At3g49710"/>
    <property type="match status" value="1"/>
</dbReference>
<reference evidence="4 5" key="1">
    <citation type="submission" date="2024-02" db="EMBL/GenBank/DDBJ databases">
        <authorList>
            <person name="Vignale AGUSTIN F."/>
            <person name="Sosa J E."/>
            <person name="Modenutti C."/>
        </authorList>
    </citation>
    <scope>NUCLEOTIDE SEQUENCE [LARGE SCALE GENOMIC DNA]</scope>
</reference>
<dbReference type="Pfam" id="PF13041">
    <property type="entry name" value="PPR_2"/>
    <property type="match status" value="1"/>
</dbReference>
<dbReference type="PANTHER" id="PTHR47926:SF346">
    <property type="entry name" value="PENTATRICOPEPTIDE REPEAT-CONTAINING PROTEIN"/>
    <property type="match status" value="1"/>
</dbReference>
<keyword evidence="1" id="KW-0677">Repeat</keyword>
<dbReference type="Pfam" id="PF12854">
    <property type="entry name" value="PPR_1"/>
    <property type="match status" value="1"/>
</dbReference>
<dbReference type="InterPro" id="IPR046848">
    <property type="entry name" value="E_motif"/>
</dbReference>
<proteinExistence type="inferred from homology"/>
<dbReference type="PROSITE" id="PS51375">
    <property type="entry name" value="PPR"/>
    <property type="match status" value="3"/>
</dbReference>
<evidence type="ECO:0000313" key="5">
    <source>
        <dbReference type="Proteomes" id="UP001642360"/>
    </source>
</evidence>
<dbReference type="Pfam" id="PF01535">
    <property type="entry name" value="PPR"/>
    <property type="match status" value="3"/>
</dbReference>
<evidence type="ECO:0000256" key="2">
    <source>
        <dbReference type="ARBA" id="ARBA00061659"/>
    </source>
</evidence>
<dbReference type="FunFam" id="1.25.40.10:FF:000280">
    <property type="entry name" value="Pentatricopeptide repeat-containing protein"/>
    <property type="match status" value="1"/>
</dbReference>
<feature type="repeat" description="PPR" evidence="3">
    <location>
        <begin position="290"/>
        <end position="324"/>
    </location>
</feature>
<name>A0ABC8TXG4_9AQUA</name>
<dbReference type="InterPro" id="IPR002885">
    <property type="entry name" value="PPR_rpt"/>
</dbReference>
<evidence type="ECO:0000256" key="1">
    <source>
        <dbReference type="ARBA" id="ARBA00022737"/>
    </source>
</evidence>